<keyword evidence="3" id="KW-1185">Reference proteome</keyword>
<dbReference type="Proteomes" id="UP000199385">
    <property type="component" value="Chromosome I"/>
</dbReference>
<organism evidence="2 3">
    <name type="scientific">Micromonospora auratinigra</name>
    <dbReference type="NCBI Taxonomy" id="261654"/>
    <lineage>
        <taxon>Bacteria</taxon>
        <taxon>Bacillati</taxon>
        <taxon>Actinomycetota</taxon>
        <taxon>Actinomycetes</taxon>
        <taxon>Micromonosporales</taxon>
        <taxon>Micromonosporaceae</taxon>
        <taxon>Micromonospora</taxon>
    </lineage>
</organism>
<accession>A0A1A8Z4W6</accession>
<protein>
    <submittedName>
        <fullName evidence="2">Uncharacterized protein</fullName>
    </submittedName>
</protein>
<gene>
    <name evidence="2" type="ORF">GA0070611_0696</name>
</gene>
<feature type="compositionally biased region" description="Basic residues" evidence="1">
    <location>
        <begin position="198"/>
        <end position="223"/>
    </location>
</feature>
<sequence length="298" mass="32186">MNPASTPGRGLQWRPYHPRCCATHHDPSATGAIGSSSSRRRAIASVTSLNLCPRRPDARGVAAGGQGPGVAGLPGPGCLTSPSQGTTYEDGALRGHERPMRCRVAPAVAHLPRTSVGVGIVLRMFSGIGGADWASMHHAHGSAEEVPTLLEALRSPDAGKRGRTISDFYSKVPHQGDAGPCQPRHRPSRRLAASPRPVCRRPSRRTHRRRRGLRPRGRSHRSSRTGTATTCPMNRHGERVRGLPLYRAVGAQEVLPLLGRRQDGSELDQRQQRHQLPEASSIAAARTDPQVRRRGQCA</sequence>
<evidence type="ECO:0000313" key="2">
    <source>
        <dbReference type="EMBL" id="SBT38848.1"/>
    </source>
</evidence>
<dbReference type="PATRIC" id="fig|261654.4.peg.711"/>
<evidence type="ECO:0000256" key="1">
    <source>
        <dbReference type="SAM" id="MobiDB-lite"/>
    </source>
</evidence>
<feature type="compositionally biased region" description="Basic and acidic residues" evidence="1">
    <location>
        <begin position="260"/>
        <end position="271"/>
    </location>
</feature>
<evidence type="ECO:0000313" key="3">
    <source>
        <dbReference type="Proteomes" id="UP000199385"/>
    </source>
</evidence>
<feature type="region of interest" description="Disordered" evidence="1">
    <location>
        <begin position="161"/>
        <end position="238"/>
    </location>
</feature>
<dbReference type="EMBL" id="LT594323">
    <property type="protein sequence ID" value="SBT38848.1"/>
    <property type="molecule type" value="Genomic_DNA"/>
</dbReference>
<dbReference type="STRING" id="261654.GA0070611_0696"/>
<reference evidence="3" key="1">
    <citation type="submission" date="2016-06" db="EMBL/GenBank/DDBJ databases">
        <authorList>
            <person name="Varghese N."/>
            <person name="Submissions Spin"/>
        </authorList>
    </citation>
    <scope>NUCLEOTIDE SEQUENCE [LARGE SCALE GENOMIC DNA]</scope>
    <source>
        <strain evidence="3">DSM 44815</strain>
    </source>
</reference>
<dbReference type="AlphaFoldDB" id="A0A1A8Z4W6"/>
<proteinExistence type="predicted"/>
<name>A0A1A8Z4W6_9ACTN</name>
<feature type="region of interest" description="Disordered" evidence="1">
    <location>
        <begin position="260"/>
        <end position="298"/>
    </location>
</feature>